<dbReference type="InParanoid" id="D8M0U3"/>
<dbReference type="Pfam" id="PF00153">
    <property type="entry name" value="Mito_carr"/>
    <property type="match status" value="1"/>
</dbReference>
<dbReference type="PANTHER" id="PTHR45829">
    <property type="entry name" value="MITOCHONDRIAL CARRIER PROTEIN RIM2"/>
    <property type="match status" value="1"/>
</dbReference>
<dbReference type="RefSeq" id="XP_012895730.1">
    <property type="nucleotide sequence ID" value="XM_013040276.1"/>
</dbReference>
<evidence type="ECO:0000256" key="1">
    <source>
        <dbReference type="ARBA" id="ARBA00004448"/>
    </source>
</evidence>
<sequence>MRERTVGTEYSTVISSFKALYREAGMRGMYAGFTAHVLRTVPNAAIMFVIVEVLLNNSL</sequence>
<dbReference type="SUPFAM" id="SSF103506">
    <property type="entry name" value="Mitochondrial carrier"/>
    <property type="match status" value="1"/>
</dbReference>
<evidence type="ECO:0000313" key="12">
    <source>
        <dbReference type="Proteomes" id="UP000008312"/>
    </source>
</evidence>
<dbReference type="Gene3D" id="1.50.40.10">
    <property type="entry name" value="Mitochondrial carrier domain"/>
    <property type="match status" value="1"/>
</dbReference>
<evidence type="ECO:0000313" key="11">
    <source>
        <dbReference type="EMBL" id="CBK21682.2"/>
    </source>
</evidence>
<evidence type="ECO:0000256" key="9">
    <source>
        <dbReference type="PROSITE-ProRule" id="PRU00282"/>
    </source>
</evidence>
<proteinExistence type="inferred from homology"/>
<keyword evidence="6" id="KW-1133">Transmembrane helix</keyword>
<dbReference type="InterPro" id="IPR018108">
    <property type="entry name" value="MCP_transmembrane"/>
</dbReference>
<evidence type="ECO:0000256" key="4">
    <source>
        <dbReference type="ARBA" id="ARBA00022737"/>
    </source>
</evidence>
<dbReference type="EMBL" id="FN668644">
    <property type="protein sequence ID" value="CBK21682.2"/>
    <property type="molecule type" value="Genomic_DNA"/>
</dbReference>
<accession>D8M0U3</accession>
<name>D8M0U3_BLAHO</name>
<dbReference type="GO" id="GO:0005743">
    <property type="term" value="C:mitochondrial inner membrane"/>
    <property type="evidence" value="ECO:0007669"/>
    <property type="project" value="UniProtKB-SubCell"/>
</dbReference>
<dbReference type="PANTHER" id="PTHR45829:SF4">
    <property type="entry name" value="MITOCHONDRIAL CARRIER PROTEIN RIM2"/>
    <property type="match status" value="1"/>
</dbReference>
<comment type="subcellular location">
    <subcellularLocation>
        <location evidence="1">Mitochondrion inner membrane</location>
        <topology evidence="1">Multi-pass membrane protein</topology>
    </subcellularLocation>
</comment>
<dbReference type="InterPro" id="IPR023395">
    <property type="entry name" value="MCP_dom_sf"/>
</dbReference>
<dbReference type="OrthoDB" id="428293at2759"/>
<keyword evidence="3 9" id="KW-0812">Transmembrane</keyword>
<dbReference type="Proteomes" id="UP000008312">
    <property type="component" value="Unassembled WGS sequence"/>
</dbReference>
<evidence type="ECO:0000256" key="2">
    <source>
        <dbReference type="ARBA" id="ARBA00022448"/>
    </source>
</evidence>
<evidence type="ECO:0000256" key="7">
    <source>
        <dbReference type="ARBA" id="ARBA00023128"/>
    </source>
</evidence>
<keyword evidence="7" id="KW-0496">Mitochondrion</keyword>
<comment type="similarity">
    <text evidence="10">Belongs to the mitochondrial carrier (TC 2.A.29) family.</text>
</comment>
<evidence type="ECO:0000256" key="5">
    <source>
        <dbReference type="ARBA" id="ARBA00022792"/>
    </source>
</evidence>
<evidence type="ECO:0000256" key="6">
    <source>
        <dbReference type="ARBA" id="ARBA00022989"/>
    </source>
</evidence>
<dbReference type="PROSITE" id="PS50920">
    <property type="entry name" value="SOLCAR"/>
    <property type="match status" value="1"/>
</dbReference>
<dbReference type="GO" id="GO:0015218">
    <property type="term" value="F:pyrimidine nucleotide transmembrane transporter activity"/>
    <property type="evidence" value="ECO:0007669"/>
    <property type="project" value="InterPro"/>
</dbReference>
<dbReference type="GO" id="GO:1990519">
    <property type="term" value="P:pyrimidine nucleotide import into mitochondrion"/>
    <property type="evidence" value="ECO:0007669"/>
    <property type="project" value="TreeGrafter"/>
</dbReference>
<dbReference type="AlphaFoldDB" id="D8M0U3"/>
<keyword evidence="8 9" id="KW-0472">Membrane</keyword>
<feature type="repeat" description="Solcar" evidence="9">
    <location>
        <begin position="1"/>
        <end position="57"/>
    </location>
</feature>
<keyword evidence="4" id="KW-0677">Repeat</keyword>
<evidence type="ECO:0000256" key="3">
    <source>
        <dbReference type="ARBA" id="ARBA00022692"/>
    </source>
</evidence>
<evidence type="ECO:0000256" key="10">
    <source>
        <dbReference type="RuleBase" id="RU000488"/>
    </source>
</evidence>
<dbReference type="GeneID" id="24922459"/>
<keyword evidence="12" id="KW-1185">Reference proteome</keyword>
<evidence type="ECO:0000256" key="8">
    <source>
        <dbReference type="ARBA" id="ARBA00023136"/>
    </source>
</evidence>
<organism evidence="11">
    <name type="scientific">Blastocystis hominis</name>
    <dbReference type="NCBI Taxonomy" id="12968"/>
    <lineage>
        <taxon>Eukaryota</taxon>
        <taxon>Sar</taxon>
        <taxon>Stramenopiles</taxon>
        <taxon>Bigyra</taxon>
        <taxon>Opalozoa</taxon>
        <taxon>Opalinata</taxon>
        <taxon>Blastocystidae</taxon>
        <taxon>Blastocystis</taxon>
    </lineage>
</organism>
<gene>
    <name evidence="11" type="ORF">GSBLH_T00006334001</name>
</gene>
<reference evidence="11" key="1">
    <citation type="submission" date="2010-02" db="EMBL/GenBank/DDBJ databases">
        <title>Sequencing and annotation of the Blastocystis hominis genome.</title>
        <authorList>
            <person name="Wincker P."/>
        </authorList>
    </citation>
    <scope>NUCLEOTIDE SEQUENCE</scope>
    <source>
        <strain evidence="11">Singapore isolate B</strain>
    </source>
</reference>
<dbReference type="InterPro" id="IPR049562">
    <property type="entry name" value="SLC25A33/36-like"/>
</dbReference>
<keyword evidence="2 10" id="KW-0813">Transport</keyword>
<keyword evidence="5" id="KW-0999">Mitochondrion inner membrane</keyword>
<protein>
    <submittedName>
        <fullName evidence="11">Uncharacterized protein</fullName>
    </submittedName>
</protein>